<dbReference type="PROSITE" id="PS51892">
    <property type="entry name" value="SUBTILASE"/>
    <property type="match status" value="1"/>
</dbReference>
<dbReference type="GO" id="GO:0006508">
    <property type="term" value="P:proteolysis"/>
    <property type="evidence" value="ECO:0007669"/>
    <property type="project" value="UniProtKB-KW"/>
</dbReference>
<name>A0AAP0X2R5_LIQFO</name>
<dbReference type="Proteomes" id="UP001415857">
    <property type="component" value="Unassembled WGS sequence"/>
</dbReference>
<dbReference type="InterPro" id="IPR041469">
    <property type="entry name" value="Subtilisin-like_FN3"/>
</dbReference>
<evidence type="ECO:0000313" key="10">
    <source>
        <dbReference type="Proteomes" id="UP001415857"/>
    </source>
</evidence>
<evidence type="ECO:0000256" key="1">
    <source>
        <dbReference type="ARBA" id="ARBA00011073"/>
    </source>
</evidence>
<keyword evidence="4" id="KW-0378">Hydrolase</keyword>
<dbReference type="Pfam" id="PF00082">
    <property type="entry name" value="Peptidase_S8"/>
    <property type="match status" value="1"/>
</dbReference>
<dbReference type="PANTHER" id="PTHR10795">
    <property type="entry name" value="PROPROTEIN CONVERTASE SUBTILISIN/KEXIN"/>
    <property type="match status" value="1"/>
</dbReference>
<dbReference type="Gene3D" id="3.40.50.200">
    <property type="entry name" value="Peptidase S8/S53 domain"/>
    <property type="match status" value="1"/>
</dbReference>
<comment type="caution">
    <text evidence="6">Lacks conserved residue(s) required for the propagation of feature annotation.</text>
</comment>
<dbReference type="SUPFAM" id="SSF52743">
    <property type="entry name" value="Subtilisin-like"/>
    <property type="match status" value="1"/>
</dbReference>
<dbReference type="InterPro" id="IPR034197">
    <property type="entry name" value="Peptidases_S8_3"/>
</dbReference>
<evidence type="ECO:0008006" key="11">
    <source>
        <dbReference type="Google" id="ProtNLM"/>
    </source>
</evidence>
<evidence type="ECO:0000259" key="7">
    <source>
        <dbReference type="Pfam" id="PF00082"/>
    </source>
</evidence>
<accession>A0AAP0X2R5</accession>
<dbReference type="InterPro" id="IPR015500">
    <property type="entry name" value="Peptidase_S8_subtilisin-rel"/>
</dbReference>
<dbReference type="InterPro" id="IPR023828">
    <property type="entry name" value="Peptidase_S8_Ser-AS"/>
</dbReference>
<feature type="domain" description="Peptidase S8/S53" evidence="7">
    <location>
        <begin position="38"/>
        <end position="336"/>
    </location>
</feature>
<dbReference type="Pfam" id="PF17766">
    <property type="entry name" value="fn3_6"/>
    <property type="match status" value="1"/>
</dbReference>
<gene>
    <name evidence="9" type="ORF">L1049_009177</name>
</gene>
<keyword evidence="5" id="KW-0720">Serine protease</keyword>
<evidence type="ECO:0000256" key="5">
    <source>
        <dbReference type="ARBA" id="ARBA00022825"/>
    </source>
</evidence>
<dbReference type="CDD" id="cd04852">
    <property type="entry name" value="Peptidases_S8_3"/>
    <property type="match status" value="1"/>
</dbReference>
<keyword evidence="2" id="KW-0645">Protease</keyword>
<evidence type="ECO:0000256" key="3">
    <source>
        <dbReference type="ARBA" id="ARBA00022729"/>
    </source>
</evidence>
<comment type="caution">
    <text evidence="9">The sequence shown here is derived from an EMBL/GenBank/DDBJ whole genome shotgun (WGS) entry which is preliminary data.</text>
</comment>
<evidence type="ECO:0000313" key="9">
    <source>
        <dbReference type="EMBL" id="KAK9290994.1"/>
    </source>
</evidence>
<proteinExistence type="inferred from homology"/>
<dbReference type="InterPro" id="IPR000209">
    <property type="entry name" value="Peptidase_S8/S53_dom"/>
</dbReference>
<feature type="domain" description="Subtilisin-like protease fibronectin type-III" evidence="8">
    <location>
        <begin position="392"/>
        <end position="452"/>
    </location>
</feature>
<dbReference type="Gene3D" id="2.60.40.2310">
    <property type="match status" value="1"/>
</dbReference>
<evidence type="ECO:0000259" key="8">
    <source>
        <dbReference type="Pfam" id="PF17766"/>
    </source>
</evidence>
<keyword evidence="3" id="KW-0732">Signal</keyword>
<organism evidence="9 10">
    <name type="scientific">Liquidambar formosana</name>
    <name type="common">Formosan gum</name>
    <dbReference type="NCBI Taxonomy" id="63359"/>
    <lineage>
        <taxon>Eukaryota</taxon>
        <taxon>Viridiplantae</taxon>
        <taxon>Streptophyta</taxon>
        <taxon>Embryophyta</taxon>
        <taxon>Tracheophyta</taxon>
        <taxon>Spermatophyta</taxon>
        <taxon>Magnoliopsida</taxon>
        <taxon>eudicotyledons</taxon>
        <taxon>Gunneridae</taxon>
        <taxon>Pentapetalae</taxon>
        <taxon>Saxifragales</taxon>
        <taxon>Altingiaceae</taxon>
        <taxon>Liquidambar</taxon>
    </lineage>
</organism>
<dbReference type="AlphaFoldDB" id="A0AAP0X2R5"/>
<dbReference type="InterPro" id="IPR045051">
    <property type="entry name" value="SBT"/>
</dbReference>
<evidence type="ECO:0000256" key="4">
    <source>
        <dbReference type="ARBA" id="ARBA00022801"/>
    </source>
</evidence>
<keyword evidence="10" id="KW-1185">Reference proteome</keyword>
<protein>
    <recommendedName>
        <fullName evidence="11">Cucumisin</fullName>
    </recommendedName>
</protein>
<evidence type="ECO:0000256" key="6">
    <source>
        <dbReference type="PROSITE-ProRule" id="PRU01240"/>
    </source>
</evidence>
<dbReference type="PROSITE" id="PS00138">
    <property type="entry name" value="SUBTILASE_SER"/>
    <property type="match status" value="1"/>
</dbReference>
<sequence length="464" mass="50269">MDAVVSVFPSRNYKPQTTRSWDFMRFPHIVKRNRAVESDVVIGFIDTGIWPESDSFSDGGFSRPSKKWKGACNGGQNFTCNNKIIGARFYSSNTRENSARDTNGDGTHVASTAAGNKIHGTSFYGMAKGNARGAVPSARIAVYKVFWKGGCSSVDILAAFDDAINDQVDIISFSLGGIMAKGYKSDVIAIGSFHAMRRGILTSSAAGNAGPYPNSVTNVAPWMLTVEASTMDRKFIDEVILGDGTTLKPDITATGTDILAAWSPLNSPSGIPGDTRSVKYNIISGTSMAFPHATGAAAYVKTFHPNWSPAAIKSNLMTTASAMNDTKNPDGEFSYGSGHLNPAKAINPGLIYDAHEDDYLMMLCHLGDSHEVLAMTDYEKRCPKKFPRAARDLNYPSMASDLRETHFIRTVTNIGSANSIYIATVSSNYDVNITVSPEILCFKSFKEETNFRCCSQGDRGKKYG</sequence>
<evidence type="ECO:0000256" key="2">
    <source>
        <dbReference type="ARBA" id="ARBA00022670"/>
    </source>
</evidence>
<reference evidence="9 10" key="1">
    <citation type="journal article" date="2024" name="Plant J.">
        <title>Genome sequences and population genomics reveal climatic adaptation and genomic divergence between two closely related sweetgum species.</title>
        <authorList>
            <person name="Xu W.Q."/>
            <person name="Ren C.Q."/>
            <person name="Zhang X.Y."/>
            <person name="Comes H.P."/>
            <person name="Liu X.H."/>
            <person name="Li Y.G."/>
            <person name="Kettle C.J."/>
            <person name="Jalonen R."/>
            <person name="Gaisberger H."/>
            <person name="Ma Y.Z."/>
            <person name="Qiu Y.X."/>
        </authorList>
    </citation>
    <scope>NUCLEOTIDE SEQUENCE [LARGE SCALE GENOMIC DNA]</scope>
    <source>
        <strain evidence="9">Hangzhou</strain>
    </source>
</reference>
<dbReference type="PRINTS" id="PR00723">
    <property type="entry name" value="SUBTILISIN"/>
</dbReference>
<dbReference type="InterPro" id="IPR036852">
    <property type="entry name" value="Peptidase_S8/S53_dom_sf"/>
</dbReference>
<dbReference type="EMBL" id="JBBPBK010000002">
    <property type="protein sequence ID" value="KAK9290994.1"/>
    <property type="molecule type" value="Genomic_DNA"/>
</dbReference>
<comment type="similarity">
    <text evidence="1 6">Belongs to the peptidase S8 family.</text>
</comment>
<dbReference type="GO" id="GO:0004252">
    <property type="term" value="F:serine-type endopeptidase activity"/>
    <property type="evidence" value="ECO:0007669"/>
    <property type="project" value="InterPro"/>
</dbReference>